<feature type="compositionally biased region" description="Basic and acidic residues" evidence="1">
    <location>
        <begin position="1760"/>
        <end position="1779"/>
    </location>
</feature>
<feature type="compositionally biased region" description="Basic and acidic residues" evidence="1">
    <location>
        <begin position="1017"/>
        <end position="1032"/>
    </location>
</feature>
<feature type="compositionally biased region" description="Basic and acidic residues" evidence="1">
    <location>
        <begin position="471"/>
        <end position="493"/>
    </location>
</feature>
<feature type="compositionally biased region" description="Basic and acidic residues" evidence="1">
    <location>
        <begin position="1317"/>
        <end position="1333"/>
    </location>
</feature>
<name>A0ABQ8Z0F2_9EUKA</name>
<protein>
    <submittedName>
        <fullName evidence="2">Scaffold attachment factor b-related</fullName>
    </submittedName>
</protein>
<keyword evidence="3" id="KW-1185">Reference proteome</keyword>
<dbReference type="Proteomes" id="UP001150062">
    <property type="component" value="Unassembled WGS sequence"/>
</dbReference>
<evidence type="ECO:0000256" key="1">
    <source>
        <dbReference type="SAM" id="MobiDB-lite"/>
    </source>
</evidence>
<accession>A0ABQ8Z0F2</accession>
<feature type="region of interest" description="Disordered" evidence="1">
    <location>
        <begin position="1206"/>
        <end position="1350"/>
    </location>
</feature>
<feature type="compositionally biased region" description="Acidic residues" evidence="1">
    <location>
        <begin position="1033"/>
        <end position="1044"/>
    </location>
</feature>
<feature type="region of interest" description="Disordered" evidence="1">
    <location>
        <begin position="899"/>
        <end position="919"/>
    </location>
</feature>
<feature type="region of interest" description="Disordered" evidence="1">
    <location>
        <begin position="464"/>
        <end position="493"/>
    </location>
</feature>
<feature type="region of interest" description="Disordered" evidence="1">
    <location>
        <begin position="1645"/>
        <end position="1673"/>
    </location>
</feature>
<feature type="compositionally biased region" description="Polar residues" evidence="1">
    <location>
        <begin position="1207"/>
        <end position="1225"/>
    </location>
</feature>
<reference evidence="2" key="1">
    <citation type="submission" date="2022-08" db="EMBL/GenBank/DDBJ databases">
        <title>Novel sulfate-reducing endosymbionts in the free-living metamonad Anaeramoeba.</title>
        <authorList>
            <person name="Jerlstrom-Hultqvist J."/>
            <person name="Cepicka I."/>
            <person name="Gallot-Lavallee L."/>
            <person name="Salas-Leiva D."/>
            <person name="Curtis B.A."/>
            <person name="Zahonova K."/>
            <person name="Pipaliya S."/>
            <person name="Dacks J."/>
            <person name="Roger A.J."/>
        </authorList>
    </citation>
    <scope>NUCLEOTIDE SEQUENCE</scope>
    <source>
        <strain evidence="2">Schooner1</strain>
    </source>
</reference>
<proteinExistence type="predicted"/>
<organism evidence="2 3">
    <name type="scientific">Anaeramoeba flamelloides</name>
    <dbReference type="NCBI Taxonomy" id="1746091"/>
    <lineage>
        <taxon>Eukaryota</taxon>
        <taxon>Metamonada</taxon>
        <taxon>Anaeramoebidae</taxon>
        <taxon>Anaeramoeba</taxon>
    </lineage>
</organism>
<evidence type="ECO:0000313" key="3">
    <source>
        <dbReference type="Proteomes" id="UP001150062"/>
    </source>
</evidence>
<dbReference type="PANTHER" id="PTHR23280">
    <property type="entry name" value="4.1 G PROTEIN"/>
    <property type="match status" value="1"/>
</dbReference>
<dbReference type="PANTHER" id="PTHR23280:SF21">
    <property type="entry name" value="PROTEIN 4.1 HOMOLOG"/>
    <property type="match status" value="1"/>
</dbReference>
<feature type="region of interest" description="Disordered" evidence="1">
    <location>
        <begin position="1749"/>
        <end position="1796"/>
    </location>
</feature>
<dbReference type="EMBL" id="JAOAOG010000083">
    <property type="protein sequence ID" value="KAJ6250288.1"/>
    <property type="molecule type" value="Genomic_DNA"/>
</dbReference>
<evidence type="ECO:0000313" key="2">
    <source>
        <dbReference type="EMBL" id="KAJ6250288.1"/>
    </source>
</evidence>
<feature type="compositionally biased region" description="Basic and acidic residues" evidence="1">
    <location>
        <begin position="1278"/>
        <end position="1308"/>
    </location>
</feature>
<comment type="caution">
    <text evidence="2">The sequence shown here is derived from an EMBL/GenBank/DDBJ whole genome shotgun (WGS) entry which is preliminary data.</text>
</comment>
<feature type="region of interest" description="Disordered" evidence="1">
    <location>
        <begin position="1017"/>
        <end position="1051"/>
    </location>
</feature>
<gene>
    <name evidence="2" type="ORF">M0813_16191</name>
</gene>
<feature type="compositionally biased region" description="Low complexity" evidence="1">
    <location>
        <begin position="1653"/>
        <end position="1671"/>
    </location>
</feature>
<feature type="compositionally biased region" description="Low complexity" evidence="1">
    <location>
        <begin position="1785"/>
        <end position="1794"/>
    </location>
</feature>
<sequence length="1891" mass="224502">MNIFIQTCLSQLLEEWVVISEISDSITLSISLCKSINKQTPNTIHKIDKEDSKRNYQNFLDALKKRSFPKKDLPNLKNLIELGINDPKLPRALGLLINKHKLGKKEVSTLLKMYSVGKYSFKSAKIDEGGNLTECSIVLKMDSFQIQLGSHGKMESKYSPRPIAVPVFDSPNVSQVLFSDNCLRILHFESMEVCTRFCSSLSLFASYPSRYPLITGLNWTFLPQQEVIKAIILRLFAQGKIVYPCKLLNSTGSNSNQYHLSITKLKGLSIIETNKNKNKDNRNKHKHNENDYPNSSIIQLIHKRKEIQVLIGQPFQKSKIFSLKFENKLPAFLIVSLYNKAQLHLLKNKKTINFNQFNWLKINEIFSKRLYYRSSIFSTFNKDGLISNFIPIVYDNYFSFTHSFILHQNDNNDQTQKMKNEIKKYLSKKKAIFKIETYLFNEKNQKEWSSSQLEFTNKKIKIQTINKNKNKGNENENENEKRKGKAKENNKEKEKEKEEFKKIFYKTYNNRISLIVNPQFKNILLLLKKNENNIFKPIILIKTKNTEYTELIWNTFWNFSNSFLNYNDYTFKKQLIENNVKKNPKNKEKILIYSINNLNNFQIGKEILEQFFNIFPKLELIQKKFTINDFNNFPDNQINFNKNIEQVKDEFKNSKKYHIMIFNSIGEIYSNSEILLNSKTFVIKFKKDRFIKKYSIYTNIYLFNKSSIFLKFNINKNYSIIIGFYKLKDKESFLKEFQQLRSKFLINHYEVNNHNNKNDDNYNCKLINYNKNKFEKHSAKIKLKIDHFQILTKNDHFNCNYSLQTLETNLNQKSKNNYYFVKLFVWSDKYLKIIFYNKEKLINFLKSFEKNRLIYFHYLYNKKLKSNYLINFYDLKNQEKIISENSKIEIKPNGMGLTFNTKTNNDNDNDNDANNGDDNVKEKQYVFPKEIDFKSLKKKSLKYKLKINNNEKYLIKFQNENDSKKFFKNLRIYQKIWNTYHKTIQLHLNEKNGEEKNEKMKKSKEKDIKKEKEIEKEIKKENENENENKNENENETETENENENEIEKERKKENEIKKTKVKIENNNKKITLESENKNNNLFNYQDIFNKIDNETIFKINIKFSKQKQKMAILFFNENKILIIFPDNSIQKVSVENINIMSNKAIKTLIRIQFLNNNNIYIILFLKEQFKDNFFKLFDTIRKKNQKMNQKNNTINIIQKTTEINKTPNKQNRTLNINDKTTNITNGKPPNRKNKKRNIKNEKKESENESDIELNSIHTDPKKDFDSNESFSFTSSDDEINKKDNVLATPKERKNGDHGSNKKKENYKENDDDDEDDNIFKRQNKIDEDTKFTEDSAEDSVTFSDTSEYDLNDDSEEIDDQFDIDFLSPSGLLIGKGILRFFCHSKYIQIINRENKNTTFINENIKIFFNENIELIIKLLVKNQTLIFKTKNLDDKKLLIPKLLAAKKKIHKHLKLSKKNNIKLQNIIENKNSLKQKLFSYIKISNLFINNKFIKKIAILKIDFINNKFIFKRKNKKNIIQLNIKSKIKVKKNIRKTDPVIIVLLLESLDNKQRKNSKKQKNNVTASRIQFQLINPEKERKILNLFNLIYFYHNCIFNITYNPSSKNKQNAILQVDRLGLNFTLKQKKRNATKLIPYRKTKLSFIKSNKKSNSKSKSNSNSNSKHNSNSNSNDKNKNYQFQFLIKNKSIVFLTESKEILRKVFHTWKLQPKITLSKEEINDINFTSQKLLQFEKDYLKLKKLSKKLKKEVNHLDDDDDDKDQNNDDNKYDVDEKNDKENDQDLNSENESNSSSSSKKFNEIIPSKKYTGRVLRSFEKNIIKGSQIEFLKSSKLIIITVLEQQFKWKISDLKCSKDKNPRIMKLTNRSKNEFFKFQLKTSEIRTELIDLFSKK</sequence>